<organism evidence="1 2">
    <name type="scientific">Candidatus Limenecus avicola</name>
    <dbReference type="NCBI Taxonomy" id="2840847"/>
    <lineage>
        <taxon>Bacteria</taxon>
        <taxon>Bacillati</taxon>
        <taxon>Bacillota</taxon>
        <taxon>Clostridia</taxon>
        <taxon>Eubacteriales</taxon>
        <taxon>Clostridiaceae</taxon>
        <taxon>Clostridiaceae incertae sedis</taxon>
        <taxon>Candidatus Limenecus</taxon>
    </lineage>
</organism>
<evidence type="ECO:0000313" key="1">
    <source>
        <dbReference type="EMBL" id="HIU92229.1"/>
    </source>
</evidence>
<dbReference type="EMBL" id="DVOD01000027">
    <property type="protein sequence ID" value="HIU92229.1"/>
    <property type="molecule type" value="Genomic_DNA"/>
</dbReference>
<reference evidence="1" key="2">
    <citation type="journal article" date="2021" name="PeerJ">
        <title>Extensive microbial diversity within the chicken gut microbiome revealed by metagenomics and culture.</title>
        <authorList>
            <person name="Gilroy R."/>
            <person name="Ravi A."/>
            <person name="Getino M."/>
            <person name="Pursley I."/>
            <person name="Horton D.L."/>
            <person name="Alikhan N.F."/>
            <person name="Baker D."/>
            <person name="Gharbi K."/>
            <person name="Hall N."/>
            <person name="Watson M."/>
            <person name="Adriaenssens E.M."/>
            <person name="Foster-Nyarko E."/>
            <person name="Jarju S."/>
            <person name="Secka A."/>
            <person name="Antonio M."/>
            <person name="Oren A."/>
            <person name="Chaudhuri R.R."/>
            <person name="La Ragione R."/>
            <person name="Hildebrand F."/>
            <person name="Pallen M.J."/>
        </authorList>
    </citation>
    <scope>NUCLEOTIDE SEQUENCE</scope>
    <source>
        <strain evidence="1">CHK154-7741</strain>
    </source>
</reference>
<evidence type="ECO:0000313" key="2">
    <source>
        <dbReference type="Proteomes" id="UP000886748"/>
    </source>
</evidence>
<reference evidence="1" key="1">
    <citation type="submission" date="2020-10" db="EMBL/GenBank/DDBJ databases">
        <authorList>
            <person name="Gilroy R."/>
        </authorList>
    </citation>
    <scope>NUCLEOTIDE SEQUENCE</scope>
    <source>
        <strain evidence="1">CHK154-7741</strain>
    </source>
</reference>
<dbReference type="AlphaFoldDB" id="A0A9D1SR81"/>
<gene>
    <name evidence="1" type="ORF">IAD26_03735</name>
</gene>
<accession>A0A9D1SR81</accession>
<dbReference type="Proteomes" id="UP000886748">
    <property type="component" value="Unassembled WGS sequence"/>
</dbReference>
<sequence length="115" mass="13061">MSITVKDLFQYDSNFDQAKIRRLTGKKDYKKSDIIDLSRLAALNDKDLSIFVAKKEGKSFVNSIKDDNMRTKIADATGIKTENKQNNQSWNIPGNKPMNKSIFTIAQETHGKTFS</sequence>
<proteinExistence type="predicted"/>
<comment type="caution">
    <text evidence="1">The sequence shown here is derived from an EMBL/GenBank/DDBJ whole genome shotgun (WGS) entry which is preliminary data.</text>
</comment>
<protein>
    <submittedName>
        <fullName evidence="1">Uncharacterized protein</fullName>
    </submittedName>
</protein>
<name>A0A9D1SR81_9CLOT</name>